<dbReference type="Pfam" id="PF07583">
    <property type="entry name" value="PSCyt2"/>
    <property type="match status" value="1"/>
</dbReference>
<organism evidence="3 4">
    <name type="scientific">Aureliella helgolandensis</name>
    <dbReference type="NCBI Taxonomy" id="2527968"/>
    <lineage>
        <taxon>Bacteria</taxon>
        <taxon>Pseudomonadati</taxon>
        <taxon>Planctomycetota</taxon>
        <taxon>Planctomycetia</taxon>
        <taxon>Pirellulales</taxon>
        <taxon>Pirellulaceae</taxon>
        <taxon>Aureliella</taxon>
    </lineage>
</organism>
<evidence type="ECO:0000259" key="1">
    <source>
        <dbReference type="Pfam" id="PF07583"/>
    </source>
</evidence>
<evidence type="ECO:0008006" key="5">
    <source>
        <dbReference type="Google" id="ProtNLM"/>
    </source>
</evidence>
<dbReference type="InterPro" id="IPR022655">
    <property type="entry name" value="DUF1553"/>
</dbReference>
<dbReference type="InterPro" id="IPR011444">
    <property type="entry name" value="DUF1549"/>
</dbReference>
<dbReference type="EMBL" id="CP036298">
    <property type="protein sequence ID" value="QDV22285.1"/>
    <property type="molecule type" value="Genomic_DNA"/>
</dbReference>
<reference evidence="3 4" key="1">
    <citation type="submission" date="2019-02" db="EMBL/GenBank/DDBJ databases">
        <title>Deep-cultivation of Planctomycetes and their phenomic and genomic characterization uncovers novel biology.</title>
        <authorList>
            <person name="Wiegand S."/>
            <person name="Jogler M."/>
            <person name="Boedeker C."/>
            <person name="Pinto D."/>
            <person name="Vollmers J."/>
            <person name="Rivas-Marin E."/>
            <person name="Kohn T."/>
            <person name="Peeters S.H."/>
            <person name="Heuer A."/>
            <person name="Rast P."/>
            <person name="Oberbeckmann S."/>
            <person name="Bunk B."/>
            <person name="Jeske O."/>
            <person name="Meyerdierks A."/>
            <person name="Storesund J.E."/>
            <person name="Kallscheuer N."/>
            <person name="Luecker S."/>
            <person name="Lage O.M."/>
            <person name="Pohl T."/>
            <person name="Merkel B.J."/>
            <person name="Hornburger P."/>
            <person name="Mueller R.-W."/>
            <person name="Bruemmer F."/>
            <person name="Labrenz M."/>
            <person name="Spormann A.M."/>
            <person name="Op den Camp H."/>
            <person name="Overmann J."/>
            <person name="Amann R."/>
            <person name="Jetten M.S.M."/>
            <person name="Mascher T."/>
            <person name="Medema M.H."/>
            <person name="Devos D.P."/>
            <person name="Kaster A.-K."/>
            <person name="Ovreas L."/>
            <person name="Rohde M."/>
            <person name="Galperin M.Y."/>
            <person name="Jogler C."/>
        </authorList>
    </citation>
    <scope>NUCLEOTIDE SEQUENCE [LARGE SCALE GENOMIC DNA]</scope>
    <source>
        <strain evidence="3 4">Q31a</strain>
    </source>
</reference>
<sequence length="555" mass="62638">MVARRRLIKRLLMGAVVLTALLIVAATLRRRTRIQPPQQFQAAYQANAFAETLQNVNQQVQATIGEAELEWAPAADNLTIARRLSLALVGSGLSLEEVQTLAQVKESDQIRWWTSYLLEDRRWSDYFADRFSRAYVGTNDGPFLLFRRRKFNAWLSQQFSEGRAYDQIVSEMLSAEGLWTDTPQVNFITATMDDANEGRGDPIRLAGRVSRVFLAQRVDCLQCHDDYLGNVNFGSLDQPVDGAQTHFHELAAFFAGTAMADPVFRGIVEDEQEYQFEYLGESETQVVAPNVPFAQDLLPDDGKPRQRLARWVTHTNNRAFSRATVNRVWALMFSRPLVTPVDNVPLDDTVPAVMDTLAEDFVNHRFDLKRLIRLIAESDAFRRASRAPFEITEAHEACWSVFPVTQLRPEQVAGSMLQACKLTALDGSSSIFTRLKAYGDTQDFLKRFGDRGEDEFDGQAVTIPQRLVLMNGKLATENTNSNSMTGAASRIATLVEDDQQAVQLIFVSALNRMPSETELSKFVVFMQDKQGNARRKAIGDIYWAILNSTEFSWNH</sequence>
<evidence type="ECO:0000259" key="2">
    <source>
        <dbReference type="Pfam" id="PF07587"/>
    </source>
</evidence>
<dbReference type="AlphaFoldDB" id="A0A518G100"/>
<accession>A0A518G100</accession>
<evidence type="ECO:0000313" key="4">
    <source>
        <dbReference type="Proteomes" id="UP000318017"/>
    </source>
</evidence>
<dbReference type="Proteomes" id="UP000318017">
    <property type="component" value="Chromosome"/>
</dbReference>
<protein>
    <recommendedName>
        <fullName evidence="5">DUF1553 domain-containing protein</fullName>
    </recommendedName>
</protein>
<feature type="domain" description="DUF1549" evidence="1">
    <location>
        <begin position="56"/>
        <end position="227"/>
    </location>
</feature>
<feature type="domain" description="DUF1553" evidence="2">
    <location>
        <begin position="305"/>
        <end position="524"/>
    </location>
</feature>
<gene>
    <name evidence="3" type="ORF">Q31a_05690</name>
</gene>
<dbReference type="Pfam" id="PF07587">
    <property type="entry name" value="PSD1"/>
    <property type="match status" value="1"/>
</dbReference>
<dbReference type="KEGG" id="ahel:Q31a_05690"/>
<keyword evidence="4" id="KW-1185">Reference proteome</keyword>
<proteinExistence type="predicted"/>
<name>A0A518G100_9BACT</name>
<dbReference type="OrthoDB" id="289126at2"/>
<dbReference type="PANTHER" id="PTHR35889">
    <property type="entry name" value="CYCLOINULO-OLIGOSACCHARIDE FRUCTANOTRANSFERASE-RELATED"/>
    <property type="match status" value="1"/>
</dbReference>
<evidence type="ECO:0000313" key="3">
    <source>
        <dbReference type="EMBL" id="QDV22285.1"/>
    </source>
</evidence>
<dbReference type="PANTHER" id="PTHR35889:SF3">
    <property type="entry name" value="F-BOX DOMAIN-CONTAINING PROTEIN"/>
    <property type="match status" value="1"/>
</dbReference>
<dbReference type="RefSeq" id="WP_145073592.1">
    <property type="nucleotide sequence ID" value="NZ_CP036298.1"/>
</dbReference>